<feature type="compositionally biased region" description="Basic and acidic residues" evidence="1">
    <location>
        <begin position="297"/>
        <end position="306"/>
    </location>
</feature>
<reference evidence="3" key="1">
    <citation type="journal article" date="2022" name="Int. J. Mol. Sci.">
        <title>Draft Genome of Tanacetum Coccineum: Genomic Comparison of Closely Related Tanacetum-Family Plants.</title>
        <authorList>
            <person name="Yamashiro T."/>
            <person name="Shiraishi A."/>
            <person name="Nakayama K."/>
            <person name="Satake H."/>
        </authorList>
    </citation>
    <scope>NUCLEOTIDE SEQUENCE</scope>
</reference>
<dbReference type="EMBL" id="BQNB010011428">
    <property type="protein sequence ID" value="GJS90442.1"/>
    <property type="molecule type" value="Genomic_DNA"/>
</dbReference>
<feature type="region of interest" description="Disordered" evidence="1">
    <location>
        <begin position="223"/>
        <end position="242"/>
    </location>
</feature>
<evidence type="ECO:0000313" key="3">
    <source>
        <dbReference type="EMBL" id="GJS90442.1"/>
    </source>
</evidence>
<proteinExistence type="predicted"/>
<dbReference type="Proteomes" id="UP001151760">
    <property type="component" value="Unassembled WGS sequence"/>
</dbReference>
<organism evidence="3 4">
    <name type="scientific">Tanacetum coccineum</name>
    <dbReference type="NCBI Taxonomy" id="301880"/>
    <lineage>
        <taxon>Eukaryota</taxon>
        <taxon>Viridiplantae</taxon>
        <taxon>Streptophyta</taxon>
        <taxon>Embryophyta</taxon>
        <taxon>Tracheophyta</taxon>
        <taxon>Spermatophyta</taxon>
        <taxon>Magnoliopsida</taxon>
        <taxon>eudicotyledons</taxon>
        <taxon>Gunneridae</taxon>
        <taxon>Pentapetalae</taxon>
        <taxon>asterids</taxon>
        <taxon>campanulids</taxon>
        <taxon>Asterales</taxon>
        <taxon>Asteraceae</taxon>
        <taxon>Asteroideae</taxon>
        <taxon>Anthemideae</taxon>
        <taxon>Anthemidinae</taxon>
        <taxon>Tanacetum</taxon>
    </lineage>
</organism>
<dbReference type="InterPro" id="IPR005162">
    <property type="entry name" value="Retrotrans_gag_dom"/>
</dbReference>
<dbReference type="Pfam" id="PF03732">
    <property type="entry name" value="Retrotrans_gag"/>
    <property type="match status" value="1"/>
</dbReference>
<protein>
    <submittedName>
        <fullName evidence="3">Zinc finger, CCHC-type containing protein</fullName>
    </submittedName>
</protein>
<evidence type="ECO:0000313" key="4">
    <source>
        <dbReference type="Proteomes" id="UP001151760"/>
    </source>
</evidence>
<evidence type="ECO:0000259" key="2">
    <source>
        <dbReference type="Pfam" id="PF03732"/>
    </source>
</evidence>
<evidence type="ECO:0000256" key="1">
    <source>
        <dbReference type="SAM" id="MobiDB-lite"/>
    </source>
</evidence>
<sequence length="306" mass="35623">MDDPNINMEEYIRLEEEKSNRRGKVYNWETAKYGKIWYDEDVHDLRSVEAEFPTIVFNDKLTSEEALSCVTHNEEEQNVVYFNDLFPFNIIYPDDLESDKDNNDNEIDIIQSSGGNVINTDDGAYAQRTAKLRNDILMFQQHQGESLSEAWTRFKDLLQKIPHHGIDRWLQNQIFYDHVSFHLKCEIDRAVGGKLRDKNADESWEIIENLDLYDHEGWNDSSDSVKPVKAISTPQSTPTTPDRRLLKLEDQINFLLKGSRPTPRPSSTYVPQAYAEAVYSDPHPRNLNEPPKQDPFTFRERTSPNP</sequence>
<comment type="caution">
    <text evidence="3">The sequence shown here is derived from an EMBL/GenBank/DDBJ whole genome shotgun (WGS) entry which is preliminary data.</text>
</comment>
<keyword evidence="4" id="KW-1185">Reference proteome</keyword>
<accession>A0ABQ4ZMP6</accession>
<gene>
    <name evidence="3" type="ORF">Tco_0773078</name>
</gene>
<name>A0ABQ4ZMP6_9ASTR</name>
<feature type="region of interest" description="Disordered" evidence="1">
    <location>
        <begin position="277"/>
        <end position="306"/>
    </location>
</feature>
<reference evidence="3" key="2">
    <citation type="submission" date="2022-01" db="EMBL/GenBank/DDBJ databases">
        <authorList>
            <person name="Yamashiro T."/>
            <person name="Shiraishi A."/>
            <person name="Satake H."/>
            <person name="Nakayama K."/>
        </authorList>
    </citation>
    <scope>NUCLEOTIDE SEQUENCE</scope>
</reference>
<feature type="domain" description="Retrotransposon gag" evidence="2">
    <location>
        <begin position="127"/>
        <end position="176"/>
    </location>
</feature>